<dbReference type="AlphaFoldDB" id="A0A1I8FXL9"/>
<evidence type="ECO:0000313" key="2">
    <source>
        <dbReference type="Proteomes" id="UP000095280"/>
    </source>
</evidence>
<dbReference type="WBParaSite" id="maker-uti_cns_0002412-snap-gene-0.8-mRNA-1">
    <property type="protein sequence ID" value="maker-uti_cns_0002412-snap-gene-0.8-mRNA-1"/>
    <property type="gene ID" value="maker-uti_cns_0002412-snap-gene-0.8"/>
</dbReference>
<dbReference type="WBParaSite" id="maker-uti_cns_0000243-snap-gene-2.4-mRNA-1">
    <property type="protein sequence ID" value="maker-uti_cns_0000243-snap-gene-2.4-mRNA-1"/>
    <property type="gene ID" value="maker-uti_cns_0000243-snap-gene-2.4"/>
</dbReference>
<protein>
    <submittedName>
        <fullName evidence="3 4">IQ motif containing with AAA domain 1</fullName>
    </submittedName>
</protein>
<evidence type="ECO:0000313" key="3">
    <source>
        <dbReference type="WBParaSite" id="maker-uti_cns_0000243-snap-gene-2.4-mRNA-1"/>
    </source>
</evidence>
<evidence type="ECO:0000256" key="1">
    <source>
        <dbReference type="SAM" id="MobiDB-lite"/>
    </source>
</evidence>
<evidence type="ECO:0000313" key="4">
    <source>
        <dbReference type="WBParaSite" id="maker-uti_cns_0002412-snap-gene-0.8-mRNA-1"/>
    </source>
</evidence>
<dbReference type="PANTHER" id="PTHR33504:SF1">
    <property type="entry name" value="FAMILY WITH SEQUENCE SIMILARITY 90, MEMBER A1B"/>
    <property type="match status" value="1"/>
</dbReference>
<dbReference type="PROSITE" id="PS50096">
    <property type="entry name" value="IQ"/>
    <property type="match status" value="1"/>
</dbReference>
<sequence length="261" mass="29898">MNRNQAASRIQRAWLGYKNRQVFRLLKCTVAAAEHSLTHEILRKLAPKEADFFSKDQNLLQLKIRFRFGGTEFPPRILYKIYLDTGCRVKYVTGKGTIRAETDAAAQSAKLMGNRKYYDLMLQDELMRLQHQVADETDVVTVKDFMRLLAVTDETGADMGGKANTWRQLTSQAAPRHTVFRDVFDFLATRRMTQRLQRHLPLLTALPSSQEVRREQLRVLAEVEAPRLTAEDRQRMAARKQKWQAAEGGGMAGGTSRRSSR</sequence>
<reference evidence="3 4" key="1">
    <citation type="submission" date="2016-11" db="UniProtKB">
        <authorList>
            <consortium name="WormBaseParasite"/>
        </authorList>
    </citation>
    <scope>IDENTIFICATION</scope>
</reference>
<dbReference type="PANTHER" id="PTHR33504">
    <property type="entry name" value="NADH DEHYDROGENASE (UBIQUINONE) 1 BETA SUBCOMPLEX, 4"/>
    <property type="match status" value="1"/>
</dbReference>
<feature type="region of interest" description="Disordered" evidence="1">
    <location>
        <begin position="228"/>
        <end position="261"/>
    </location>
</feature>
<dbReference type="Proteomes" id="UP000095280">
    <property type="component" value="Unplaced"/>
</dbReference>
<accession>A0A1I8FXL9</accession>
<name>A0A1I8FXL9_9PLAT</name>
<proteinExistence type="predicted"/>
<organism evidence="2 3">
    <name type="scientific">Macrostomum lignano</name>
    <dbReference type="NCBI Taxonomy" id="282301"/>
    <lineage>
        <taxon>Eukaryota</taxon>
        <taxon>Metazoa</taxon>
        <taxon>Spiralia</taxon>
        <taxon>Lophotrochozoa</taxon>
        <taxon>Platyhelminthes</taxon>
        <taxon>Rhabditophora</taxon>
        <taxon>Macrostomorpha</taxon>
        <taxon>Macrostomida</taxon>
        <taxon>Macrostomidae</taxon>
        <taxon>Macrostomum</taxon>
    </lineage>
</organism>
<keyword evidence="2" id="KW-1185">Reference proteome</keyword>